<proteinExistence type="predicted"/>
<evidence type="ECO:0000259" key="1">
    <source>
        <dbReference type="PROSITE" id="PS50042"/>
    </source>
</evidence>
<dbReference type="Proteomes" id="UP000307602">
    <property type="component" value="Unassembled WGS sequence"/>
</dbReference>
<dbReference type="Gene3D" id="2.60.120.10">
    <property type="entry name" value="Jelly Rolls"/>
    <property type="match status" value="1"/>
</dbReference>
<dbReference type="AlphaFoldDB" id="A0A4S1DWT7"/>
<gene>
    <name evidence="2" type="ORF">EM932_11505</name>
</gene>
<accession>A0A4S1DWT7</accession>
<dbReference type="Pfam" id="PF00027">
    <property type="entry name" value="cNMP_binding"/>
    <property type="match status" value="1"/>
</dbReference>
<keyword evidence="3" id="KW-1185">Reference proteome</keyword>
<organism evidence="2 3">
    <name type="scientific">Flavivirga rizhaonensis</name>
    <dbReference type="NCBI Taxonomy" id="2559571"/>
    <lineage>
        <taxon>Bacteria</taxon>
        <taxon>Pseudomonadati</taxon>
        <taxon>Bacteroidota</taxon>
        <taxon>Flavobacteriia</taxon>
        <taxon>Flavobacteriales</taxon>
        <taxon>Flavobacteriaceae</taxon>
        <taxon>Flavivirga</taxon>
    </lineage>
</organism>
<dbReference type="InterPro" id="IPR000595">
    <property type="entry name" value="cNMP-bd_dom"/>
</dbReference>
<dbReference type="InterPro" id="IPR018490">
    <property type="entry name" value="cNMP-bd_dom_sf"/>
</dbReference>
<evidence type="ECO:0000313" key="2">
    <source>
        <dbReference type="EMBL" id="TGV02393.1"/>
    </source>
</evidence>
<dbReference type="SUPFAM" id="SSF51206">
    <property type="entry name" value="cAMP-binding domain-like"/>
    <property type="match status" value="1"/>
</dbReference>
<evidence type="ECO:0000313" key="3">
    <source>
        <dbReference type="Proteomes" id="UP000307602"/>
    </source>
</evidence>
<reference evidence="2 3" key="1">
    <citation type="submission" date="2019-04" db="EMBL/GenBank/DDBJ databases">
        <authorList>
            <person name="Liu A."/>
        </authorList>
    </citation>
    <scope>NUCLEOTIDE SEQUENCE [LARGE SCALE GENOMIC DNA]</scope>
    <source>
        <strain evidence="2 3">RZ03</strain>
    </source>
</reference>
<protein>
    <submittedName>
        <fullName evidence="2">Crp/Fnr family transcriptional regulator</fullName>
    </submittedName>
</protein>
<dbReference type="CDD" id="cd00038">
    <property type="entry name" value="CAP_ED"/>
    <property type="match status" value="1"/>
</dbReference>
<dbReference type="EMBL" id="SRSO01000014">
    <property type="protein sequence ID" value="TGV02393.1"/>
    <property type="molecule type" value="Genomic_DNA"/>
</dbReference>
<sequence>MKRKEFILKQGEKCNYIYFVVKGVLKLFHTDDNGNQHNLQFATEKLWLTDFGSLYNDTPSELYIQALEPTSILQIKKKDLFVLYDNSPLFDRNMRIVTENAFIEQQNRLLQTISSTAIERYQYFLNKYPDLSNRISNVQIASYLGVTPEFLSSIRKKTVNT</sequence>
<dbReference type="InterPro" id="IPR014710">
    <property type="entry name" value="RmlC-like_jellyroll"/>
</dbReference>
<name>A0A4S1DWT7_9FLAO</name>
<comment type="caution">
    <text evidence="2">The sequence shown here is derived from an EMBL/GenBank/DDBJ whole genome shotgun (WGS) entry which is preliminary data.</text>
</comment>
<feature type="domain" description="Cyclic nucleotide-binding" evidence="1">
    <location>
        <begin position="1"/>
        <end position="80"/>
    </location>
</feature>
<dbReference type="PROSITE" id="PS50042">
    <property type="entry name" value="CNMP_BINDING_3"/>
    <property type="match status" value="1"/>
</dbReference>
<dbReference type="OrthoDB" id="1092431at2"/>